<evidence type="ECO:0000313" key="3">
    <source>
        <dbReference type="Proteomes" id="UP001307849"/>
    </source>
</evidence>
<dbReference type="Proteomes" id="UP001307849">
    <property type="component" value="Unassembled WGS sequence"/>
</dbReference>
<dbReference type="EMBL" id="JAVHJM010000001">
    <property type="protein sequence ID" value="KAK6521266.1"/>
    <property type="molecule type" value="Genomic_DNA"/>
</dbReference>
<sequence length="451" mass="48403">MLQVLLPPTLATRPDSSESHTRSGLPVLQTCVQASNIFTLPSSLTGKEGIFPINVNLKMALPILKTGTKVLKDPELGVGSSSSATAKGKQPVSKLVIPDPRKEKFLVGFRGFDASVGLPDSPTESILSEADGFPITPPLKRFRSESLPSGGTPVLPRSISELQLGLVSTTDDSAYVADGFRPGEASVRNPPSYDAIYGALGHQNAVSSPSLTLNSTSEAGPLPHKHLHTVPSVSLFRTSSIPSSPSATASTIVSSPISSTSASTLTPTSTASGPLIYARFPETANQNPRRISLPTRAPSTPGLTHSAREVMRLQTRSLFSQFYKSLQFTCSDTEKCLMYGYSDAATMKVPWNVPIERALRQLWKQVMEYDAACGKVKPDGQGKRELATYHAVAMGLISSDLPSEKLCTIWDRSLSFATPARRECVSGWLSFTEFVAIVWMVGMAATDPSFR</sequence>
<protein>
    <submittedName>
        <fullName evidence="2">Uncharacterized protein</fullName>
    </submittedName>
</protein>
<evidence type="ECO:0000313" key="2">
    <source>
        <dbReference type="EMBL" id="KAK6521266.1"/>
    </source>
</evidence>
<gene>
    <name evidence="2" type="ORF">TWF506_001491</name>
</gene>
<organism evidence="2 3">
    <name type="scientific">Arthrobotrys conoides</name>
    <dbReference type="NCBI Taxonomy" id="74498"/>
    <lineage>
        <taxon>Eukaryota</taxon>
        <taxon>Fungi</taxon>
        <taxon>Dikarya</taxon>
        <taxon>Ascomycota</taxon>
        <taxon>Pezizomycotina</taxon>
        <taxon>Orbiliomycetes</taxon>
        <taxon>Orbiliales</taxon>
        <taxon>Orbiliaceae</taxon>
        <taxon>Arthrobotrys</taxon>
    </lineage>
</organism>
<comment type="caution">
    <text evidence="2">The sequence shown here is derived from an EMBL/GenBank/DDBJ whole genome shotgun (WGS) entry which is preliminary data.</text>
</comment>
<dbReference type="AlphaFoldDB" id="A0AAN8RYK3"/>
<evidence type="ECO:0000256" key="1">
    <source>
        <dbReference type="SAM" id="MobiDB-lite"/>
    </source>
</evidence>
<accession>A0AAN8RYK3</accession>
<feature type="region of interest" description="Disordered" evidence="1">
    <location>
        <begin position="1"/>
        <end position="24"/>
    </location>
</feature>
<name>A0AAN8RYK3_9PEZI</name>
<proteinExistence type="predicted"/>
<keyword evidence="3" id="KW-1185">Reference proteome</keyword>
<reference evidence="2 3" key="1">
    <citation type="submission" date="2019-10" db="EMBL/GenBank/DDBJ databases">
        <authorList>
            <person name="Palmer J.M."/>
        </authorList>
    </citation>
    <scope>NUCLEOTIDE SEQUENCE [LARGE SCALE GENOMIC DNA]</scope>
    <source>
        <strain evidence="2 3">TWF506</strain>
    </source>
</reference>